<dbReference type="EMBL" id="CAKXYY010000002">
    <property type="protein sequence ID" value="CAH2350829.1"/>
    <property type="molecule type" value="Genomic_DNA"/>
</dbReference>
<organism evidence="1 2">
    <name type="scientific">[Candida] railenensis</name>
    <dbReference type="NCBI Taxonomy" id="45579"/>
    <lineage>
        <taxon>Eukaryota</taxon>
        <taxon>Fungi</taxon>
        <taxon>Dikarya</taxon>
        <taxon>Ascomycota</taxon>
        <taxon>Saccharomycotina</taxon>
        <taxon>Pichiomycetes</taxon>
        <taxon>Debaryomycetaceae</taxon>
        <taxon>Kurtzmaniella</taxon>
    </lineage>
</organism>
<proteinExistence type="predicted"/>
<keyword evidence="2" id="KW-1185">Reference proteome</keyword>
<protein>
    <submittedName>
        <fullName evidence="1">Uncharacterized protein</fullName>
    </submittedName>
</protein>
<dbReference type="AlphaFoldDB" id="A0A9P0QLG0"/>
<comment type="caution">
    <text evidence="1">The sequence shown here is derived from an EMBL/GenBank/DDBJ whole genome shotgun (WGS) entry which is preliminary data.</text>
</comment>
<reference evidence="1" key="1">
    <citation type="submission" date="2022-03" db="EMBL/GenBank/DDBJ databases">
        <authorList>
            <person name="Legras J.-L."/>
            <person name="Devillers H."/>
            <person name="Grondin C."/>
        </authorList>
    </citation>
    <scope>NUCLEOTIDE SEQUENCE</scope>
    <source>
        <strain evidence="1">CLIB 1423</strain>
    </source>
</reference>
<dbReference type="Proteomes" id="UP000837801">
    <property type="component" value="Unassembled WGS sequence"/>
</dbReference>
<gene>
    <name evidence="1" type="ORF">CLIB1423_02S06106</name>
</gene>
<accession>A0A9P0QLG0</accession>
<sequence length="692" mass="80485">MKQRLYGPIDRNAIRWNSASNNLHKCCNTTAFQISPFSTSFFRNSPNLSTNMLLNKSFLRFDKKSARESRLNTEFEQSHKTFEDQRNLIVEKFQDQSSIELLFKNNAQQPGSCVTSKDELLESLNNGDPLSYFSPVQHSIMCLASHLLNSVMVELNLRRQFIIDDPIQRVPSSFFFRENIIDQIKDTERNREILQILELVSEPSNDKNNTSRSSKSILDIIERLDQNELKRLINHSLKTSDSFNDIEFWRLNFNYYKSGQYLNYDHSDTFKNIQNLKLIDFQSPVVDNSEYVARIDKIFVNYNLQKDNNHLSRHITLMLELIEVLLGTKKYTPNFGMFSHLLSKLMEQQDAVDVTENQDELYNIQSLVYHSLPLHEHRQTILATPNSAATTSDAKLTLNSSTSSFVTASRLSYHFKHLVVEDPDILKPLIKYQVSRKDVSTFMQILNFYRLIEVSAYEKTLSKTILSSLVSKSRFVNQRAAALDPLKDVIFYDVSRPLLVDVSTIYASIEACLDLERFEYIDLLLSKLILFYVRSDNEFDKKVALSFGSESSPYSLMLAEEKVTPSQFSLEIFTKNLLQLLLRACREGKDYGRLLWIIPHLDYYIATYMKDEKSVQHIQRIKKFYRESILEGNYGNVSEFEEHEKDAAFDSNLIASIYETMKFFEVDGKVYTLNKLFDFENTIDEKVRSRGS</sequence>
<dbReference type="OrthoDB" id="4095887at2759"/>
<evidence type="ECO:0000313" key="1">
    <source>
        <dbReference type="EMBL" id="CAH2350829.1"/>
    </source>
</evidence>
<name>A0A9P0QLG0_9ASCO</name>
<evidence type="ECO:0000313" key="2">
    <source>
        <dbReference type="Proteomes" id="UP000837801"/>
    </source>
</evidence>